<proteinExistence type="predicted"/>
<gene>
    <name evidence="3" type="primary">NCL1_14214</name>
    <name evidence="3" type="ORF">TNIN_97451</name>
</gene>
<reference evidence="3" key="1">
    <citation type="submission" date="2020-08" db="EMBL/GenBank/DDBJ databases">
        <title>Multicomponent nature underlies the extraordinary mechanical properties of spider dragline silk.</title>
        <authorList>
            <person name="Kono N."/>
            <person name="Nakamura H."/>
            <person name="Mori M."/>
            <person name="Yoshida Y."/>
            <person name="Ohtoshi R."/>
            <person name="Malay A.D."/>
            <person name="Moran D.A.P."/>
            <person name="Tomita M."/>
            <person name="Numata K."/>
            <person name="Arakawa K."/>
        </authorList>
    </citation>
    <scope>NUCLEOTIDE SEQUENCE</scope>
</reference>
<feature type="region of interest" description="Disordered" evidence="1">
    <location>
        <begin position="811"/>
        <end position="832"/>
    </location>
</feature>
<keyword evidence="2" id="KW-0732">Signal</keyword>
<dbReference type="Proteomes" id="UP000886998">
    <property type="component" value="Unassembled WGS sequence"/>
</dbReference>
<dbReference type="AlphaFoldDB" id="A0A8X6WZU3"/>
<evidence type="ECO:0000313" key="3">
    <source>
        <dbReference type="EMBL" id="GFY44377.1"/>
    </source>
</evidence>
<feature type="chain" id="PRO_5036488791" evidence="2">
    <location>
        <begin position="27"/>
        <end position="1070"/>
    </location>
</feature>
<keyword evidence="4" id="KW-1185">Reference proteome</keyword>
<protein>
    <submittedName>
        <fullName evidence="3">Uncharacterized protein</fullName>
    </submittedName>
</protein>
<evidence type="ECO:0000313" key="4">
    <source>
        <dbReference type="Proteomes" id="UP000886998"/>
    </source>
</evidence>
<name>A0A8X6WZU3_9ARAC</name>
<comment type="caution">
    <text evidence="3">The sequence shown here is derived from an EMBL/GenBank/DDBJ whole genome shotgun (WGS) entry which is preliminary data.</text>
</comment>
<organism evidence="3 4">
    <name type="scientific">Trichonephila inaurata madagascariensis</name>
    <dbReference type="NCBI Taxonomy" id="2747483"/>
    <lineage>
        <taxon>Eukaryota</taxon>
        <taxon>Metazoa</taxon>
        <taxon>Ecdysozoa</taxon>
        <taxon>Arthropoda</taxon>
        <taxon>Chelicerata</taxon>
        <taxon>Arachnida</taxon>
        <taxon>Araneae</taxon>
        <taxon>Araneomorphae</taxon>
        <taxon>Entelegynae</taxon>
        <taxon>Araneoidea</taxon>
        <taxon>Nephilidae</taxon>
        <taxon>Trichonephila</taxon>
        <taxon>Trichonephila inaurata</taxon>
    </lineage>
</organism>
<feature type="signal peptide" evidence="2">
    <location>
        <begin position="1"/>
        <end position="26"/>
    </location>
</feature>
<feature type="region of interest" description="Disordered" evidence="1">
    <location>
        <begin position="759"/>
        <end position="791"/>
    </location>
</feature>
<sequence length="1070" mass="122573">MRKGTLGHLLLIFGIFWSFGLLHAEARNEKNQQTFVVRYKNGEQTIPVTVVLDYKKQTEYVINMSPRATTKTVTLYDFKQKTIAYKDVTNRECFLGHLTHETLNEEIDALTRIQNPVEHQPKILSLDPHRSSLTPTEIRNMAGQKTAVFCRKMNTWLVLPRETHNVQKREVDDEIDERTFHRRGYHTVQYAHYGYERRRRFRNSYRNTTKPLALRRNGASGNPNQNIGNSEIRQTLNSNVLPVGSPSIQKKHSNPESTGISSNGKELFAYPHPNHHTPLVPYSSETTLPPESVFHHPSFETNLNYERDLFPTLHPRHFNSPNELQSAFDSDAHTNANLRDHMGHKGYNEKAVLSQNGPTTLKNPNVFENLEESFDPNSETRSEPGHLNGQLAFYNGENAKEALLPETKTEFKWPDNNQSLNRNHDLNLNGNLRHSGIEKESGGFDQHSNINKERFLPKIYDENVPEDPDVSTNVLEIPRITKKFENLDNQLHSNPIIQTNEDVHDVFEGFFNLSRSHPQPKQDNFPATFNTYFPPSESNRGRVSDNSNIHGYPEFPDLNIINNSGSSRQWRDTASPFSNSEVTFSTDYPILTTNSYDNYNRPTTLPNYSNLFTDSATIKTNQRTGESSPVNFAPRQVDDISRKWDDTSFRPVPASSNHGNTFNKATDTHFSALTPLNKQSVDKQLNHRSDIPSETDHIDNIESVTFRYVEESLPKPTKQPSSHVSLGSVPEGVSSHQIRFQNAFRNYKPDEIIIDVERIPTQPPPDNTLRLQSRTYPGDEYPNRRISPTLIRPLGGQKSEVVTGETWQGRPIQTENYPRTNNSPTGYRNGASFQTRKNNLLLHHPRNDSNQSHTRQQHDNNIRQLTYPNQRVASHQINSFRPYHQLNNLPPGVSIHPRHPNAPYAEMFHSNMPPSVAQGNNFRTLKPHRQRHHKKKDRLPNSCCKRNGNLVSCCRSGGSCCTPHRGRSLRVKQPCCSSSKHKNGHSYPQSPNQIVMQNRVPLRQNQVITQNRVPLRHNQMAATQKFPSPQQVQKTVEDPKDRCQKEKLCRTLYESTQQVMVCRNAQIDGC</sequence>
<evidence type="ECO:0000256" key="1">
    <source>
        <dbReference type="SAM" id="MobiDB-lite"/>
    </source>
</evidence>
<dbReference type="EMBL" id="BMAV01004218">
    <property type="protein sequence ID" value="GFY44377.1"/>
    <property type="molecule type" value="Genomic_DNA"/>
</dbReference>
<feature type="region of interest" description="Disordered" evidence="1">
    <location>
        <begin position="242"/>
        <end position="263"/>
    </location>
</feature>
<accession>A0A8X6WZU3</accession>
<evidence type="ECO:0000256" key="2">
    <source>
        <dbReference type="SAM" id="SignalP"/>
    </source>
</evidence>
<dbReference type="OrthoDB" id="6433382at2759"/>